<proteinExistence type="predicted"/>
<keyword evidence="3" id="KW-1185">Reference proteome</keyword>
<evidence type="ECO:0000256" key="1">
    <source>
        <dbReference type="SAM" id="MobiDB-lite"/>
    </source>
</evidence>
<name>A0A836CNG5_9STRA</name>
<comment type="caution">
    <text evidence="2">The sequence shown here is derived from an EMBL/GenBank/DDBJ whole genome shotgun (WGS) entry which is preliminary data.</text>
</comment>
<accession>A0A836CNG5</accession>
<feature type="region of interest" description="Disordered" evidence="1">
    <location>
        <begin position="115"/>
        <end position="164"/>
    </location>
</feature>
<feature type="region of interest" description="Disordered" evidence="1">
    <location>
        <begin position="66"/>
        <end position="86"/>
    </location>
</feature>
<dbReference type="AlphaFoldDB" id="A0A836CNG5"/>
<gene>
    <name evidence="2" type="ORF">JKP88DRAFT_214190</name>
</gene>
<protein>
    <submittedName>
        <fullName evidence="2">Uncharacterized protein</fullName>
    </submittedName>
</protein>
<feature type="compositionally biased region" description="Low complexity" evidence="1">
    <location>
        <begin position="16"/>
        <end position="34"/>
    </location>
</feature>
<evidence type="ECO:0000313" key="2">
    <source>
        <dbReference type="EMBL" id="KAG5192912.1"/>
    </source>
</evidence>
<dbReference type="EMBL" id="JAFCMP010000001">
    <property type="protein sequence ID" value="KAG5192912.1"/>
    <property type="molecule type" value="Genomic_DNA"/>
</dbReference>
<dbReference type="Proteomes" id="UP000664859">
    <property type="component" value="Unassembled WGS sequence"/>
</dbReference>
<feature type="region of interest" description="Disordered" evidence="1">
    <location>
        <begin position="16"/>
        <end position="35"/>
    </location>
</feature>
<evidence type="ECO:0000313" key="3">
    <source>
        <dbReference type="Proteomes" id="UP000664859"/>
    </source>
</evidence>
<organism evidence="2 3">
    <name type="scientific">Tribonema minus</name>
    <dbReference type="NCBI Taxonomy" id="303371"/>
    <lineage>
        <taxon>Eukaryota</taxon>
        <taxon>Sar</taxon>
        <taxon>Stramenopiles</taxon>
        <taxon>Ochrophyta</taxon>
        <taxon>PX clade</taxon>
        <taxon>Xanthophyceae</taxon>
        <taxon>Tribonematales</taxon>
        <taxon>Tribonemataceae</taxon>
        <taxon>Tribonema</taxon>
    </lineage>
</organism>
<sequence>MADACFMDNALNPMVQQHQPQQQQHQPQQQQHPQSVFTQAAIDTGGLFDADLSAALQHLYPLQASEAAGPPFVPPDAGSCASLRHQQAAQPLSASLRTAQDDTLATSTGAGVATAALSQQQSPSVALRSSGKVAPELPEDEQLQGDAAGSSAHSERATVFAVRR</sequence>
<reference evidence="2" key="1">
    <citation type="submission" date="2021-02" db="EMBL/GenBank/DDBJ databases">
        <title>First Annotated Genome of the Yellow-green Alga Tribonema minus.</title>
        <authorList>
            <person name="Mahan K.M."/>
        </authorList>
    </citation>
    <scope>NUCLEOTIDE SEQUENCE</scope>
    <source>
        <strain evidence="2">UTEX B ZZ1240</strain>
    </source>
</reference>